<dbReference type="GO" id="GO:0048029">
    <property type="term" value="F:monosaccharide binding"/>
    <property type="evidence" value="ECO:0007669"/>
    <property type="project" value="TreeGrafter"/>
</dbReference>
<dbReference type="GO" id="GO:0005829">
    <property type="term" value="C:cytosol"/>
    <property type="evidence" value="ECO:0007669"/>
    <property type="project" value="TreeGrafter"/>
</dbReference>
<dbReference type="FunFam" id="1.10.1390.10:FF:000001">
    <property type="entry name" value="Glucose-6-phosphate isomerase"/>
    <property type="match status" value="1"/>
</dbReference>
<dbReference type="PROSITE" id="PS51463">
    <property type="entry name" value="P_GLUCOSE_ISOMERASE_3"/>
    <property type="match status" value="1"/>
</dbReference>
<comment type="similarity">
    <text evidence="2 7 8">Belongs to the GPI family.</text>
</comment>
<dbReference type="Pfam" id="PF00342">
    <property type="entry name" value="PGI"/>
    <property type="match status" value="1"/>
</dbReference>
<comment type="pathway">
    <text evidence="7">Carbohydrate biosynthesis; gluconeogenesis.</text>
</comment>
<dbReference type="GO" id="GO:0051156">
    <property type="term" value="P:glucose 6-phosphate metabolic process"/>
    <property type="evidence" value="ECO:0007669"/>
    <property type="project" value="TreeGrafter"/>
</dbReference>
<name>A0A1G9DCD3_9BACT</name>
<comment type="catalytic activity">
    <reaction evidence="6 7 8">
        <text>alpha-D-glucose 6-phosphate = beta-D-fructose 6-phosphate</text>
        <dbReference type="Rhea" id="RHEA:11816"/>
        <dbReference type="ChEBI" id="CHEBI:57634"/>
        <dbReference type="ChEBI" id="CHEBI:58225"/>
        <dbReference type="EC" id="5.3.1.9"/>
    </reaction>
</comment>
<dbReference type="STRING" id="1075417.SAMN05421823_10372"/>
<dbReference type="GO" id="GO:0097367">
    <property type="term" value="F:carbohydrate derivative binding"/>
    <property type="evidence" value="ECO:0007669"/>
    <property type="project" value="InterPro"/>
</dbReference>
<dbReference type="PANTHER" id="PTHR11469">
    <property type="entry name" value="GLUCOSE-6-PHOSPHATE ISOMERASE"/>
    <property type="match status" value="1"/>
</dbReference>
<dbReference type="InterPro" id="IPR023096">
    <property type="entry name" value="G6P_Isomerase_C"/>
</dbReference>
<feature type="active site" evidence="7">
    <location>
        <position position="387"/>
    </location>
</feature>
<keyword evidence="3 7" id="KW-0312">Gluconeogenesis</keyword>
<reference evidence="9 10" key="1">
    <citation type="submission" date="2016-10" db="EMBL/GenBank/DDBJ databases">
        <authorList>
            <person name="de Groot N.N."/>
        </authorList>
    </citation>
    <scope>NUCLEOTIDE SEQUENCE [LARGE SCALE GENOMIC DNA]</scope>
    <source>
        <strain evidence="9 10">DSM 25186</strain>
    </source>
</reference>
<dbReference type="InterPro" id="IPR035476">
    <property type="entry name" value="SIS_PGI_1"/>
</dbReference>
<evidence type="ECO:0000256" key="3">
    <source>
        <dbReference type="ARBA" id="ARBA00022432"/>
    </source>
</evidence>
<dbReference type="NCBIfam" id="NF001211">
    <property type="entry name" value="PRK00179.1"/>
    <property type="match status" value="1"/>
</dbReference>
<evidence type="ECO:0000256" key="7">
    <source>
        <dbReference type="HAMAP-Rule" id="MF_00473"/>
    </source>
</evidence>
<dbReference type="Proteomes" id="UP000198510">
    <property type="component" value="Unassembled WGS sequence"/>
</dbReference>
<dbReference type="GO" id="GO:0006094">
    <property type="term" value="P:gluconeogenesis"/>
    <property type="evidence" value="ECO:0007669"/>
    <property type="project" value="UniProtKB-UniRule"/>
</dbReference>
<dbReference type="HAMAP" id="MF_00473">
    <property type="entry name" value="G6P_isomerase"/>
    <property type="match status" value="1"/>
</dbReference>
<dbReference type="CDD" id="cd05016">
    <property type="entry name" value="SIS_PGI_2"/>
    <property type="match status" value="1"/>
</dbReference>
<evidence type="ECO:0000256" key="5">
    <source>
        <dbReference type="ARBA" id="ARBA00023235"/>
    </source>
</evidence>
<gene>
    <name evidence="7" type="primary">pgi</name>
    <name evidence="9" type="ORF">SAMN05421823_10372</name>
</gene>
<dbReference type="InterPro" id="IPR018189">
    <property type="entry name" value="Phosphoglucose_isomerase_CS"/>
</dbReference>
<dbReference type="PROSITE" id="PS00765">
    <property type="entry name" value="P_GLUCOSE_ISOMERASE_1"/>
    <property type="match status" value="1"/>
</dbReference>
<dbReference type="GO" id="GO:0006096">
    <property type="term" value="P:glycolytic process"/>
    <property type="evidence" value="ECO:0007669"/>
    <property type="project" value="UniProtKB-UniRule"/>
</dbReference>
<evidence type="ECO:0000313" key="9">
    <source>
        <dbReference type="EMBL" id="SDK61505.1"/>
    </source>
</evidence>
<evidence type="ECO:0000313" key="10">
    <source>
        <dbReference type="Proteomes" id="UP000198510"/>
    </source>
</evidence>
<comment type="subcellular location">
    <subcellularLocation>
        <location evidence="7">Cytoplasm</location>
    </subcellularLocation>
</comment>
<organism evidence="9 10">
    <name type="scientific">Catalinimonas alkaloidigena</name>
    <dbReference type="NCBI Taxonomy" id="1075417"/>
    <lineage>
        <taxon>Bacteria</taxon>
        <taxon>Pseudomonadati</taxon>
        <taxon>Bacteroidota</taxon>
        <taxon>Cytophagia</taxon>
        <taxon>Cytophagales</taxon>
        <taxon>Catalimonadaceae</taxon>
        <taxon>Catalinimonas</taxon>
    </lineage>
</organism>
<feature type="active site" description="Proton donor" evidence="7">
    <location>
        <position position="356"/>
    </location>
</feature>
<evidence type="ECO:0000256" key="2">
    <source>
        <dbReference type="ARBA" id="ARBA00006604"/>
    </source>
</evidence>
<proteinExistence type="inferred from homology"/>
<dbReference type="CDD" id="cd05015">
    <property type="entry name" value="SIS_PGI_1"/>
    <property type="match status" value="1"/>
</dbReference>
<feature type="active site" evidence="7">
    <location>
        <position position="515"/>
    </location>
</feature>
<accession>A0A1G9DCD3</accession>
<evidence type="ECO:0000256" key="1">
    <source>
        <dbReference type="ARBA" id="ARBA00004926"/>
    </source>
</evidence>
<comment type="function">
    <text evidence="7">Catalyzes the reversible isomerization of glucose-6-phosphate to fructose-6-phosphate.</text>
</comment>
<protein>
    <recommendedName>
        <fullName evidence="7">Glucose-6-phosphate isomerase</fullName>
        <shortName evidence="7">GPI</shortName>
        <ecNumber evidence="7">5.3.1.9</ecNumber>
    </recommendedName>
    <alternativeName>
        <fullName evidence="7">Phosphoglucose isomerase</fullName>
        <shortName evidence="7">PGI</shortName>
    </alternativeName>
    <alternativeName>
        <fullName evidence="7">Phosphohexose isomerase</fullName>
        <shortName evidence="7">PHI</shortName>
    </alternativeName>
</protein>
<sequence>MLPQINPTKTNAWAALRDHSRAMMGERMIDWFQADPDRFQKFSLHFEDILLDFSKNLITEKTHRLLLDLAEQCQLKEAIDKMFTGDKINATEGRAVLHVALRNRSNTPVVVDGQDVMPEVNEVLARIEQFTDKVISGEWKGFTGRPITDIVNIGIGGSDLGPVMVTEALKPYKKPHLNVHFVSNVDGTHIAEALKVVDPETTLFIIASKTFTTQETMTNAHTAREWLLNVAQDESAVAKHFVAVSTNAEGVAKFGISPDNMFGFWDWVGGRYSLWSAIGLPIACVLGFEHFRELLEGAHAMDNHFRETSFEQNLPVTLALLGIWYNNFYEAETHAILPYDQYMHRFPAYFQQGDMESNGKSVDRAGHRVSYETGPVIWGEPGTNGQHAFYQLIHQGTKLIPCDFMAPAQSHNPIGEHHPILLSNFFAQTEALMRGKSEDEVREEMQKAGKSEEEIRELLPFRVFSGNKPTNSILFKMLTPRTLGSLVAMYEHKIFVQGVIWNILSFDQWGVELGKQLAKSILPELKGDAHVTSHDASTNGLINAYKAMR</sequence>
<evidence type="ECO:0000256" key="6">
    <source>
        <dbReference type="ARBA" id="ARBA00029321"/>
    </source>
</evidence>
<dbReference type="FunFam" id="3.40.50.10490:FF:000004">
    <property type="entry name" value="Glucose-6-phosphate isomerase"/>
    <property type="match status" value="1"/>
</dbReference>
<dbReference type="UniPathway" id="UPA00138"/>
<dbReference type="InterPro" id="IPR001672">
    <property type="entry name" value="G6P_Isomerase"/>
</dbReference>
<keyword evidence="5 7" id="KW-0413">Isomerase</keyword>
<dbReference type="EC" id="5.3.1.9" evidence="7"/>
<dbReference type="UniPathway" id="UPA00109">
    <property type="reaction ID" value="UER00181"/>
</dbReference>
<dbReference type="EMBL" id="FNFO01000003">
    <property type="protein sequence ID" value="SDK61505.1"/>
    <property type="molecule type" value="Genomic_DNA"/>
</dbReference>
<dbReference type="AlphaFoldDB" id="A0A1G9DCD3"/>
<dbReference type="PANTHER" id="PTHR11469:SF1">
    <property type="entry name" value="GLUCOSE-6-PHOSPHATE ISOMERASE"/>
    <property type="match status" value="1"/>
</dbReference>
<comment type="pathway">
    <text evidence="1 7 8">Carbohydrate degradation; glycolysis; D-glyceraldehyde 3-phosphate and glycerone phosphate from D-glucose: step 2/4.</text>
</comment>
<keyword evidence="7" id="KW-0963">Cytoplasm</keyword>
<keyword evidence="10" id="KW-1185">Reference proteome</keyword>
<dbReference type="GO" id="GO:0004347">
    <property type="term" value="F:glucose-6-phosphate isomerase activity"/>
    <property type="evidence" value="ECO:0007669"/>
    <property type="project" value="UniProtKB-UniRule"/>
</dbReference>
<evidence type="ECO:0000256" key="8">
    <source>
        <dbReference type="RuleBase" id="RU000612"/>
    </source>
</evidence>
<dbReference type="InterPro" id="IPR046348">
    <property type="entry name" value="SIS_dom_sf"/>
</dbReference>
<dbReference type="RefSeq" id="WP_089680944.1">
    <property type="nucleotide sequence ID" value="NZ_FNFO01000003.1"/>
</dbReference>
<dbReference type="PRINTS" id="PR00662">
    <property type="entry name" value="G6PISOMERASE"/>
</dbReference>
<dbReference type="Gene3D" id="3.40.50.10490">
    <property type="entry name" value="Glucose-6-phosphate isomerase like protein, domain 1"/>
    <property type="match status" value="2"/>
</dbReference>
<keyword evidence="4 7" id="KW-0324">Glycolysis</keyword>
<dbReference type="OrthoDB" id="140919at2"/>
<dbReference type="InterPro" id="IPR035482">
    <property type="entry name" value="SIS_PGI_2"/>
</dbReference>
<dbReference type="SUPFAM" id="SSF53697">
    <property type="entry name" value="SIS domain"/>
    <property type="match status" value="1"/>
</dbReference>
<evidence type="ECO:0000256" key="4">
    <source>
        <dbReference type="ARBA" id="ARBA00023152"/>
    </source>
</evidence>
<dbReference type="PROSITE" id="PS00174">
    <property type="entry name" value="P_GLUCOSE_ISOMERASE_2"/>
    <property type="match status" value="1"/>
</dbReference>
<dbReference type="Gene3D" id="1.10.1390.10">
    <property type="match status" value="1"/>
</dbReference>